<evidence type="ECO:0000313" key="2">
    <source>
        <dbReference type="EMBL" id="PNJ90292.1"/>
    </source>
</evidence>
<protein>
    <submittedName>
        <fullName evidence="2">T0197605 isoform 1</fullName>
    </submittedName>
</protein>
<reference evidence="2" key="1">
    <citation type="submission" date="2017-12" db="EMBL/GenBank/DDBJ databases">
        <title>High-resolution comparative analysis of great ape genomes.</title>
        <authorList>
            <person name="Pollen A."/>
            <person name="Hastie A."/>
            <person name="Hormozdiari F."/>
            <person name="Dougherty M."/>
            <person name="Liu R."/>
            <person name="Chaisson M."/>
            <person name="Hoppe E."/>
            <person name="Hill C."/>
            <person name="Pang A."/>
            <person name="Hillier L."/>
            <person name="Baker C."/>
            <person name="Armstrong J."/>
            <person name="Shendure J."/>
            <person name="Paten B."/>
            <person name="Wilson R."/>
            <person name="Chao H."/>
            <person name="Schneider V."/>
            <person name="Ventura M."/>
            <person name="Kronenberg Z."/>
            <person name="Murali S."/>
            <person name="Gordon D."/>
            <person name="Cantsilieris S."/>
            <person name="Munson K."/>
            <person name="Nelson B."/>
            <person name="Raja A."/>
            <person name="Underwood J."/>
            <person name="Diekhans M."/>
            <person name="Fiddes I."/>
            <person name="Haussler D."/>
            <person name="Eichler E."/>
        </authorList>
    </citation>
    <scope>NUCLEOTIDE SEQUENCE [LARGE SCALE GENOMIC DNA]</scope>
    <source>
        <strain evidence="2">Susie</strain>
    </source>
</reference>
<feature type="non-terminal residue" evidence="2">
    <location>
        <position position="1"/>
    </location>
</feature>
<feature type="non-terminal residue" evidence="2">
    <location>
        <position position="776"/>
    </location>
</feature>
<feature type="compositionally biased region" description="Basic residues" evidence="1">
    <location>
        <begin position="413"/>
        <end position="425"/>
    </location>
</feature>
<evidence type="ECO:0000256" key="1">
    <source>
        <dbReference type="SAM" id="MobiDB-lite"/>
    </source>
</evidence>
<feature type="region of interest" description="Disordered" evidence="1">
    <location>
        <begin position="628"/>
        <end position="658"/>
    </location>
</feature>
<feature type="region of interest" description="Disordered" evidence="1">
    <location>
        <begin position="746"/>
        <end position="776"/>
    </location>
</feature>
<proteinExistence type="predicted"/>
<sequence length="776" mass="81746">VPPLFGVRPPPLVPLSFASSSFPSRVLSFPPCLSWPVPCPLLRPFFRLAAPPCPRRPCPPGVCPFCFLPFPSPAVFPLVLAPSRPLRSSCFPFVSPVVFFVRPPSSPPSSFRPAPPALALAPPPAPPVPLRPLLPAAPLPASVCPSPRPGFRGSRLSSFPLAGPLGPLLCRWPLPPPLAPWCPLLSPFPPAPLCLAWWRLLSSPLLWRLRPAPALGPAAAAAVRCAPAPVLPPGARGRLCLPLPPSSLPPPCAALPSLFLFPPPPLFFPRLGSPLFPCAFGLFFLRPCRFLRAPSPVSFFASSFLSGCARALCASVRPPAFCPPPCLSRPRRLALCLPLPWGWAAACLAAPAPLPAFLRALLRPSLLRAGSRSLLRALSPGGLALPALPLPCGRFPAWPCRPGRLPPRPGPPCRRRARPPGRRPPRPVGLGLPPAGLAFCPPRVRSPPAPSPVPARPPAAPSRRSLVWLCAGGRPLAWSPFCPLRWGLFSVSPFVRLSSALLSLLSLPPPFLPLVACALPRVCLCVGRGGRALCPVLAPWLRAPGRSLFARFSLPLRPPPPRPPFCLSRCCPGAALPLPRGAGPAPGVSAALFALPAVCRAARGWPPCGLGGPWRPRARAVRSGVRLSWPPAGARRPPPPLLLPPPPARPPPARRRGAPVAAAAAPRLPALLSALSAAPLARSAVCRRSAFPPPALPVCCRLSPAVRCLRPPPCPGWPRPGLCWRGGGRGPGRVCAVGRPPPLPPPPFRAAVRRFPPRASSPRPPPLLLSAPAAAR</sequence>
<feature type="region of interest" description="Disordered" evidence="1">
    <location>
        <begin position="409"/>
        <end position="430"/>
    </location>
</feature>
<name>A0A2J8Y7S0_PONAB</name>
<feature type="compositionally biased region" description="Pro residues" evidence="1">
    <location>
        <begin position="636"/>
        <end position="651"/>
    </location>
</feature>
<accession>A0A2J8Y7S0</accession>
<gene>
    <name evidence="2" type="ORF">CR201_G0056490</name>
</gene>
<organism evidence="2">
    <name type="scientific">Pongo abelii</name>
    <name type="common">Sumatran orangutan</name>
    <name type="synonym">Pongo pygmaeus abelii</name>
    <dbReference type="NCBI Taxonomy" id="9601"/>
    <lineage>
        <taxon>Eukaryota</taxon>
        <taxon>Metazoa</taxon>
        <taxon>Chordata</taxon>
        <taxon>Craniata</taxon>
        <taxon>Vertebrata</taxon>
        <taxon>Euteleostomi</taxon>
        <taxon>Mammalia</taxon>
        <taxon>Eutheria</taxon>
        <taxon>Euarchontoglires</taxon>
        <taxon>Primates</taxon>
        <taxon>Haplorrhini</taxon>
        <taxon>Catarrhini</taxon>
        <taxon>Hominidae</taxon>
        <taxon>Pongo</taxon>
    </lineage>
</organism>
<dbReference type="AlphaFoldDB" id="A0A2J8Y7S0"/>
<dbReference type="EMBL" id="NDHI03003239">
    <property type="protein sequence ID" value="PNJ90292.1"/>
    <property type="molecule type" value="Genomic_DNA"/>
</dbReference>
<comment type="caution">
    <text evidence="2">The sequence shown here is derived from an EMBL/GenBank/DDBJ whole genome shotgun (WGS) entry which is preliminary data.</text>
</comment>